<accession>A0A3M7T395</accession>
<name>A0A3M7T395_BRAPC</name>
<dbReference type="EMBL" id="REGN01000382">
    <property type="protein sequence ID" value="RNA42330.1"/>
    <property type="molecule type" value="Genomic_DNA"/>
</dbReference>
<dbReference type="Gene3D" id="3.90.550.20">
    <property type="match status" value="1"/>
</dbReference>
<evidence type="ECO:0000256" key="3">
    <source>
        <dbReference type="ARBA" id="ARBA00022676"/>
    </source>
</evidence>
<dbReference type="InterPro" id="IPR007577">
    <property type="entry name" value="GlycoTrfase_DXD_sugar-bd_CS"/>
</dbReference>
<dbReference type="Proteomes" id="UP000276133">
    <property type="component" value="Unassembled WGS sequence"/>
</dbReference>
<comment type="similarity">
    <text evidence="2">Belongs to the glycosyltransferase 32 family.</text>
</comment>
<feature type="transmembrane region" description="Helical" evidence="7">
    <location>
        <begin position="55"/>
        <end position="74"/>
    </location>
</feature>
<evidence type="ECO:0000256" key="2">
    <source>
        <dbReference type="ARBA" id="ARBA00009003"/>
    </source>
</evidence>
<evidence type="ECO:0000313" key="10">
    <source>
        <dbReference type="Proteomes" id="UP000276133"/>
    </source>
</evidence>
<dbReference type="PANTHER" id="PTHR12042:SF21">
    <property type="entry name" value="ALPHA1,4-GALACTOSYLTRANSFERASE 1-RELATED"/>
    <property type="match status" value="1"/>
</dbReference>
<dbReference type="InterPro" id="IPR029044">
    <property type="entry name" value="Nucleotide-diphossugar_trans"/>
</dbReference>
<dbReference type="OrthoDB" id="409543at2759"/>
<dbReference type="SUPFAM" id="SSF53448">
    <property type="entry name" value="Nucleotide-diphospho-sugar transferases"/>
    <property type="match status" value="1"/>
</dbReference>
<dbReference type="GO" id="GO:0000139">
    <property type="term" value="C:Golgi membrane"/>
    <property type="evidence" value="ECO:0007669"/>
    <property type="project" value="UniProtKB-SubCell"/>
</dbReference>
<sequence length="378" mass="44039">MENNSSSSYVKCLSLILVYTLIQKVLIPNPQLASIFLAIFFLYATNRIIWNPEKIIKSTFILFSMLFIIIVNNFPTKNNFERDILPSKLVVNKEKFNIFLLETDKSRKFLDYKQMCSIESAAFNNPKADVHTVSLGAKLDSNLLKKYPNIKFTVADESEVFNNTPLMAWWLSHEKELLKSHYWIHDLSDAMRVALLYKYGGYYSDLDTITIRELTSLVQRNGLGYITEFSKPSLGNGVLVFGKNHSFLQHVIADFSQNYKANEWGHNGPKLFMRSLKAYCKTENIYEELTSSTRKCDVELFPESFFYPINWENVKKLFLKNGLIDIYSFKDTYSVHFYGKFSQQFAVKYNDFSLYEFFANKNCPFVYSILEQNLVSKI</sequence>
<dbReference type="STRING" id="10195.A0A3M7T395"/>
<reference evidence="9 10" key="1">
    <citation type="journal article" date="2018" name="Sci. Rep.">
        <title>Genomic signatures of local adaptation to the degree of environmental predictability in rotifers.</title>
        <authorList>
            <person name="Franch-Gras L."/>
            <person name="Hahn C."/>
            <person name="Garcia-Roger E.M."/>
            <person name="Carmona M.J."/>
            <person name="Serra M."/>
            <person name="Gomez A."/>
        </authorList>
    </citation>
    <scope>NUCLEOTIDE SEQUENCE [LARGE SCALE GENOMIC DNA]</scope>
    <source>
        <strain evidence="9">HYR1</strain>
    </source>
</reference>
<dbReference type="GO" id="GO:0006688">
    <property type="term" value="P:glycosphingolipid biosynthetic process"/>
    <property type="evidence" value="ECO:0007669"/>
    <property type="project" value="TreeGrafter"/>
</dbReference>
<keyword evidence="10" id="KW-1185">Reference proteome</keyword>
<dbReference type="PANTHER" id="PTHR12042">
    <property type="entry name" value="LACTOSYLCERAMIDE 4-ALPHA-GALACTOSYLTRANSFERASE ALPHA- 1,4-GALACTOSYLTRANSFERASE"/>
    <property type="match status" value="1"/>
</dbReference>
<organism evidence="9 10">
    <name type="scientific">Brachionus plicatilis</name>
    <name type="common">Marine rotifer</name>
    <name type="synonym">Brachionus muelleri</name>
    <dbReference type="NCBI Taxonomy" id="10195"/>
    <lineage>
        <taxon>Eukaryota</taxon>
        <taxon>Metazoa</taxon>
        <taxon>Spiralia</taxon>
        <taxon>Gnathifera</taxon>
        <taxon>Rotifera</taxon>
        <taxon>Eurotatoria</taxon>
        <taxon>Monogononta</taxon>
        <taxon>Pseudotrocha</taxon>
        <taxon>Ploima</taxon>
        <taxon>Brachionidae</taxon>
        <taxon>Brachionus</taxon>
    </lineage>
</organism>
<evidence type="ECO:0000256" key="4">
    <source>
        <dbReference type="ARBA" id="ARBA00022679"/>
    </source>
</evidence>
<evidence type="ECO:0000256" key="6">
    <source>
        <dbReference type="ARBA" id="ARBA00023136"/>
    </source>
</evidence>
<proteinExistence type="inferred from homology"/>
<dbReference type="GO" id="GO:0016758">
    <property type="term" value="F:hexosyltransferase activity"/>
    <property type="evidence" value="ECO:0007669"/>
    <property type="project" value="UniProtKB-ARBA"/>
</dbReference>
<keyword evidence="6 7" id="KW-0472">Membrane</keyword>
<evidence type="ECO:0000259" key="8">
    <source>
        <dbReference type="Pfam" id="PF04572"/>
    </source>
</evidence>
<dbReference type="AlphaFoldDB" id="A0A3M7T395"/>
<keyword evidence="7" id="KW-1133">Transmembrane helix</keyword>
<evidence type="ECO:0000313" key="9">
    <source>
        <dbReference type="EMBL" id="RNA42330.1"/>
    </source>
</evidence>
<dbReference type="Pfam" id="PF04572">
    <property type="entry name" value="Gb3_synth"/>
    <property type="match status" value="1"/>
</dbReference>
<dbReference type="InterPro" id="IPR051981">
    <property type="entry name" value="Glycosyltransf_32"/>
</dbReference>
<dbReference type="InterPro" id="IPR007652">
    <property type="entry name" value="A1-4-GlycosylTfrase_dom"/>
</dbReference>
<keyword evidence="4 9" id="KW-0808">Transferase</keyword>
<protein>
    <submittedName>
        <fullName evidence="9">Lactosylceramide 4-alpha-galactosyltransferase-like</fullName>
    </submittedName>
</protein>
<comment type="subcellular location">
    <subcellularLocation>
        <location evidence="1">Golgi apparatus membrane</location>
        <topology evidence="1">Single-pass type II membrane protein</topology>
    </subcellularLocation>
</comment>
<dbReference type="Pfam" id="PF04488">
    <property type="entry name" value="Gly_transf_sug"/>
    <property type="match status" value="1"/>
</dbReference>
<keyword evidence="7" id="KW-0812">Transmembrane</keyword>
<feature type="transmembrane region" description="Helical" evidence="7">
    <location>
        <begin position="25"/>
        <end position="43"/>
    </location>
</feature>
<feature type="domain" description="Alpha 1,4-glycosyltransferase" evidence="8">
    <location>
        <begin position="241"/>
        <end position="369"/>
    </location>
</feature>
<comment type="caution">
    <text evidence="9">The sequence shown here is derived from an EMBL/GenBank/DDBJ whole genome shotgun (WGS) entry which is preliminary data.</text>
</comment>
<keyword evidence="5" id="KW-0333">Golgi apparatus</keyword>
<keyword evidence="3 9" id="KW-0328">Glycosyltransferase</keyword>
<gene>
    <name evidence="9" type="ORF">BpHYR1_040482</name>
</gene>
<evidence type="ECO:0000256" key="7">
    <source>
        <dbReference type="SAM" id="Phobius"/>
    </source>
</evidence>
<evidence type="ECO:0000256" key="1">
    <source>
        <dbReference type="ARBA" id="ARBA00004323"/>
    </source>
</evidence>
<evidence type="ECO:0000256" key="5">
    <source>
        <dbReference type="ARBA" id="ARBA00023034"/>
    </source>
</evidence>